<comment type="caution">
    <text evidence="1">The sequence shown here is derived from an EMBL/GenBank/DDBJ whole genome shotgun (WGS) entry which is preliminary data.</text>
</comment>
<dbReference type="Pfam" id="PF13489">
    <property type="entry name" value="Methyltransf_23"/>
    <property type="match status" value="1"/>
</dbReference>
<name>A0A2V3ZJ65_9GAMM</name>
<proteinExistence type="predicted"/>
<organism evidence="1 2">
    <name type="scientific">Marinobacter vulgaris</name>
    <dbReference type="NCBI Taxonomy" id="1928331"/>
    <lineage>
        <taxon>Bacteria</taxon>
        <taxon>Pseudomonadati</taxon>
        <taxon>Pseudomonadota</taxon>
        <taxon>Gammaproteobacteria</taxon>
        <taxon>Pseudomonadales</taxon>
        <taxon>Marinobacteraceae</taxon>
        <taxon>Marinobacter</taxon>
    </lineage>
</organism>
<dbReference type="Proteomes" id="UP000253987">
    <property type="component" value="Unassembled WGS sequence"/>
</dbReference>
<gene>
    <name evidence="1" type="ORF">DIT71_12885</name>
</gene>
<dbReference type="Gene3D" id="3.40.50.150">
    <property type="entry name" value="Vaccinia Virus protein VP39"/>
    <property type="match status" value="1"/>
</dbReference>
<reference evidence="1 2" key="2">
    <citation type="submission" date="2018-06" db="EMBL/GenBank/DDBJ databases">
        <title>Marinobactersediminissp. nov, a moderately halophilic bacterium isolated from marine solar saltern.</title>
        <authorList>
            <person name="Zhang Y."/>
        </authorList>
    </citation>
    <scope>NUCLEOTIDE SEQUENCE [LARGE SCALE GENOMIC DNA]</scope>
    <source>
        <strain evidence="1 2">F01</strain>
    </source>
</reference>
<dbReference type="EMBL" id="QFWX01000005">
    <property type="protein sequence ID" value="PXX90380.1"/>
    <property type="molecule type" value="Genomic_DNA"/>
</dbReference>
<evidence type="ECO:0000313" key="2">
    <source>
        <dbReference type="Proteomes" id="UP000253987"/>
    </source>
</evidence>
<accession>A0A2V3ZJ65</accession>
<dbReference type="OrthoDB" id="9791944at2"/>
<sequence>MKSLLASCPVCETSALVPFQVINKTPYYRCKTCEATVMDPSCWLDESRERDIYDLHDNDPRDQGYRRFLSKLTYPLLERLEPGDCGLDFGCGPGPALAAVLTEAGMDMALYDPFFYPEKSALSRQYDFITCTEVAEHLRRPAAIFRQLDELLVPGGWLGIMTCFQTSDERFANWHYRRDPTHIVFYRQATMEWLAKAHGWALSIPAKDVALFHKV</sequence>
<keyword evidence="1" id="KW-0489">Methyltransferase</keyword>
<evidence type="ECO:0000313" key="1">
    <source>
        <dbReference type="EMBL" id="PXX90380.1"/>
    </source>
</evidence>
<dbReference type="GO" id="GO:0008168">
    <property type="term" value="F:methyltransferase activity"/>
    <property type="evidence" value="ECO:0007669"/>
    <property type="project" value="UniProtKB-KW"/>
</dbReference>
<reference evidence="2" key="1">
    <citation type="submission" date="2018-05" db="EMBL/GenBank/DDBJ databases">
        <authorList>
            <person name="Lu D."/>
        </authorList>
    </citation>
    <scope>NUCLEOTIDE SEQUENCE [LARGE SCALE GENOMIC DNA]</scope>
    <source>
        <strain evidence="2">F01</strain>
    </source>
</reference>
<dbReference type="GO" id="GO:0032259">
    <property type="term" value="P:methylation"/>
    <property type="evidence" value="ECO:0007669"/>
    <property type="project" value="UniProtKB-KW"/>
</dbReference>
<dbReference type="SUPFAM" id="SSF53335">
    <property type="entry name" value="S-adenosyl-L-methionine-dependent methyltransferases"/>
    <property type="match status" value="1"/>
</dbReference>
<protein>
    <submittedName>
        <fullName evidence="1">2-polyprenyl-3-methyl-5-hydroxy-6-metoxy-1, 4-benzoquinol methylase</fullName>
    </submittedName>
</protein>
<dbReference type="AlphaFoldDB" id="A0A2V3ZJ65"/>
<keyword evidence="2" id="KW-1185">Reference proteome</keyword>
<keyword evidence="1" id="KW-0808">Transferase</keyword>
<dbReference type="InterPro" id="IPR029063">
    <property type="entry name" value="SAM-dependent_MTases_sf"/>
</dbReference>